<name>A0AAD9ZXN7_9ROSI</name>
<evidence type="ECO:0000313" key="2">
    <source>
        <dbReference type="EMBL" id="KAK3194504.1"/>
    </source>
</evidence>
<organism evidence="2 3">
    <name type="scientific">Dipteronia sinensis</name>
    <dbReference type="NCBI Taxonomy" id="43782"/>
    <lineage>
        <taxon>Eukaryota</taxon>
        <taxon>Viridiplantae</taxon>
        <taxon>Streptophyta</taxon>
        <taxon>Embryophyta</taxon>
        <taxon>Tracheophyta</taxon>
        <taxon>Spermatophyta</taxon>
        <taxon>Magnoliopsida</taxon>
        <taxon>eudicotyledons</taxon>
        <taxon>Gunneridae</taxon>
        <taxon>Pentapetalae</taxon>
        <taxon>rosids</taxon>
        <taxon>malvids</taxon>
        <taxon>Sapindales</taxon>
        <taxon>Sapindaceae</taxon>
        <taxon>Hippocastanoideae</taxon>
        <taxon>Acereae</taxon>
        <taxon>Dipteronia</taxon>
    </lineage>
</organism>
<reference evidence="2" key="1">
    <citation type="journal article" date="2023" name="Plant J.">
        <title>Genome sequences and population genomics provide insights into the demographic history, inbreeding, and mutation load of two 'living fossil' tree species of Dipteronia.</title>
        <authorList>
            <person name="Feng Y."/>
            <person name="Comes H.P."/>
            <person name="Chen J."/>
            <person name="Zhu S."/>
            <person name="Lu R."/>
            <person name="Zhang X."/>
            <person name="Li P."/>
            <person name="Qiu J."/>
            <person name="Olsen K.M."/>
            <person name="Qiu Y."/>
        </authorList>
    </citation>
    <scope>NUCLEOTIDE SEQUENCE</scope>
    <source>
        <strain evidence="2">NBL</strain>
    </source>
</reference>
<dbReference type="AlphaFoldDB" id="A0AAD9ZXN7"/>
<gene>
    <name evidence="2" type="ORF">Dsin_025814</name>
</gene>
<dbReference type="EMBL" id="JANJYJ010000008">
    <property type="protein sequence ID" value="KAK3194504.1"/>
    <property type="molecule type" value="Genomic_DNA"/>
</dbReference>
<dbReference type="GO" id="GO:0004523">
    <property type="term" value="F:RNA-DNA hybrid ribonuclease activity"/>
    <property type="evidence" value="ECO:0007669"/>
    <property type="project" value="InterPro"/>
</dbReference>
<protein>
    <recommendedName>
        <fullName evidence="1">RNase H type-1 domain-containing protein</fullName>
    </recommendedName>
</protein>
<comment type="caution">
    <text evidence="2">The sequence shown here is derived from an EMBL/GenBank/DDBJ whole genome shotgun (WGS) entry which is preliminary data.</text>
</comment>
<feature type="domain" description="RNase H type-1" evidence="1">
    <location>
        <begin position="102"/>
        <end position="138"/>
    </location>
</feature>
<accession>A0AAD9ZXN7</accession>
<dbReference type="Proteomes" id="UP001281410">
    <property type="component" value="Unassembled WGS sequence"/>
</dbReference>
<sequence>MCPFMKNVKVSDGGYFIDFMINCRIQLKCEDMELFCMILWRVWFRPNSLIFKSVILHDTDIVPWTIACLDDFRRANDKVMGDDRRYQKASILWQPPSVGFYKGQVMGCCAQKILARYSPQVAEALAVLRGIQFAREVGL</sequence>
<evidence type="ECO:0000259" key="1">
    <source>
        <dbReference type="Pfam" id="PF13456"/>
    </source>
</evidence>
<proteinExistence type="predicted"/>
<dbReference type="Pfam" id="PF13456">
    <property type="entry name" value="RVT_3"/>
    <property type="match status" value="1"/>
</dbReference>
<dbReference type="InterPro" id="IPR002156">
    <property type="entry name" value="RNaseH_domain"/>
</dbReference>
<dbReference type="GO" id="GO:0003676">
    <property type="term" value="F:nucleic acid binding"/>
    <property type="evidence" value="ECO:0007669"/>
    <property type="project" value="InterPro"/>
</dbReference>
<evidence type="ECO:0000313" key="3">
    <source>
        <dbReference type="Proteomes" id="UP001281410"/>
    </source>
</evidence>
<keyword evidence="3" id="KW-1185">Reference proteome</keyword>